<dbReference type="InterPro" id="IPR002889">
    <property type="entry name" value="WSC_carb-bd"/>
</dbReference>
<dbReference type="OrthoDB" id="74764at2759"/>
<proteinExistence type="predicted"/>
<feature type="signal peptide" evidence="1">
    <location>
        <begin position="1"/>
        <end position="17"/>
    </location>
</feature>
<dbReference type="Proteomes" id="UP000184267">
    <property type="component" value="Unassembled WGS sequence"/>
</dbReference>
<evidence type="ECO:0000256" key="1">
    <source>
        <dbReference type="SAM" id="SignalP"/>
    </source>
</evidence>
<sequence>MFTRLLAIVTLAAAANAYWTFGGTALITQTRLDSIVNPDTVRLVAPHVVGRVLIPWAMQIGTHVHAIVGASGFSNHYDPDELMKSNCTTIPVQPDLSNYWSPQLYHHDKDTGEFSAMPTGFNIYYLPRPGPKNETIKAFPKGLRMLAGDTTRRTFNASSHADQAITYVCLTDTDSPQTNSMPTQQCVGGLRAQVFFPSCWDGVNLDSADHKSHLAYPIQNFDSGDCPDTHPVHLISLFYEMVVNVGQSDFHGVGTWVLANGDTTGFGLHADFQNGWDIDLLQNAIDQCSGASGNVHDCAPLEAVFDQAAADACVFQGDLVGEDIGLTSPIAALPGCNPVFGSGDSTSSCSSQPNPGLVSAQIPLPAGWTEVGCIAEGTNGRALPALTMSSPNLTRSACASFCASHGFSLAGAEFSDECYCDDALKNGATGDLLQWDSCANRCAGN</sequence>
<feature type="chain" id="PRO_5012612020" description="WSC domain-containing protein" evidence="1">
    <location>
        <begin position="18"/>
        <end position="445"/>
    </location>
</feature>
<feature type="non-terminal residue" evidence="3">
    <location>
        <position position="445"/>
    </location>
</feature>
<evidence type="ECO:0000259" key="2">
    <source>
        <dbReference type="PROSITE" id="PS51212"/>
    </source>
</evidence>
<dbReference type="EMBL" id="MNAD01001671">
    <property type="protein sequence ID" value="OJT02423.1"/>
    <property type="molecule type" value="Genomic_DNA"/>
</dbReference>
<name>A0A1M2V4E1_TRAPU</name>
<reference evidence="3 4" key="1">
    <citation type="submission" date="2016-10" db="EMBL/GenBank/DDBJ databases">
        <title>Genome sequence of the basidiomycete white-rot fungus Trametes pubescens.</title>
        <authorList>
            <person name="Makela M.R."/>
            <person name="Granchi Z."/>
            <person name="Peng M."/>
            <person name="De Vries R.P."/>
            <person name="Grigoriev I."/>
            <person name="Riley R."/>
            <person name="Hilden K."/>
        </authorList>
    </citation>
    <scope>NUCLEOTIDE SEQUENCE [LARGE SCALE GENOMIC DNA]</scope>
    <source>
        <strain evidence="3 4">FBCC735</strain>
    </source>
</reference>
<protein>
    <recommendedName>
        <fullName evidence="2">WSC domain-containing protein</fullName>
    </recommendedName>
</protein>
<keyword evidence="4" id="KW-1185">Reference proteome</keyword>
<dbReference type="OMA" id="INTCHDG"/>
<dbReference type="Pfam" id="PF09362">
    <property type="entry name" value="DUF1996"/>
    <property type="match status" value="1"/>
</dbReference>
<accession>A0A1M2V4E1</accession>
<evidence type="ECO:0000313" key="4">
    <source>
        <dbReference type="Proteomes" id="UP000184267"/>
    </source>
</evidence>
<dbReference type="InterPro" id="IPR018535">
    <property type="entry name" value="DUF1996"/>
</dbReference>
<keyword evidence="1" id="KW-0732">Signal</keyword>
<dbReference type="Pfam" id="PF01822">
    <property type="entry name" value="WSC"/>
    <property type="match status" value="1"/>
</dbReference>
<dbReference type="STRING" id="154538.A0A1M2V4E1"/>
<dbReference type="AlphaFoldDB" id="A0A1M2V4E1"/>
<feature type="domain" description="WSC" evidence="2">
    <location>
        <begin position="367"/>
        <end position="445"/>
    </location>
</feature>
<gene>
    <name evidence="3" type="ORF">TRAPUB_7076</name>
</gene>
<dbReference type="PROSITE" id="PS51212">
    <property type="entry name" value="WSC"/>
    <property type="match status" value="1"/>
</dbReference>
<dbReference type="PANTHER" id="PTHR43662">
    <property type="match status" value="1"/>
</dbReference>
<organism evidence="3 4">
    <name type="scientific">Trametes pubescens</name>
    <name type="common">White-rot fungus</name>
    <dbReference type="NCBI Taxonomy" id="154538"/>
    <lineage>
        <taxon>Eukaryota</taxon>
        <taxon>Fungi</taxon>
        <taxon>Dikarya</taxon>
        <taxon>Basidiomycota</taxon>
        <taxon>Agaricomycotina</taxon>
        <taxon>Agaricomycetes</taxon>
        <taxon>Polyporales</taxon>
        <taxon>Polyporaceae</taxon>
        <taxon>Trametes</taxon>
    </lineage>
</organism>
<comment type="caution">
    <text evidence="3">The sequence shown here is derived from an EMBL/GenBank/DDBJ whole genome shotgun (WGS) entry which is preliminary data.</text>
</comment>
<dbReference type="PANTHER" id="PTHR43662:SF3">
    <property type="entry name" value="DOMAIN PROTEIN, PUTATIVE (AFU_ORTHOLOGUE AFUA_6G11970)-RELATED"/>
    <property type="match status" value="1"/>
</dbReference>
<evidence type="ECO:0000313" key="3">
    <source>
        <dbReference type="EMBL" id="OJT02423.1"/>
    </source>
</evidence>